<keyword evidence="1" id="KW-0175">Coiled coil</keyword>
<dbReference type="OrthoDB" id="3688995at2759"/>
<feature type="region of interest" description="Disordered" evidence="2">
    <location>
        <begin position="105"/>
        <end position="305"/>
    </location>
</feature>
<evidence type="ECO:0000313" key="3">
    <source>
        <dbReference type="EMBL" id="KAF2870391.1"/>
    </source>
</evidence>
<evidence type="ECO:0000256" key="1">
    <source>
        <dbReference type="SAM" id="Coils"/>
    </source>
</evidence>
<evidence type="ECO:0000256" key="2">
    <source>
        <dbReference type="SAM" id="MobiDB-lite"/>
    </source>
</evidence>
<reference evidence="3 4" key="1">
    <citation type="submission" date="2020-01" db="EMBL/GenBank/DDBJ databases">
        <authorList>
            <consortium name="DOE Joint Genome Institute"/>
            <person name="Haridas S."/>
            <person name="Albert R."/>
            <person name="Binder M."/>
            <person name="Bloem J."/>
            <person name="Labutti K."/>
            <person name="Salamov A."/>
            <person name="Andreopoulos B."/>
            <person name="Baker S.E."/>
            <person name="Barry K."/>
            <person name="Bills G."/>
            <person name="Bluhm B.H."/>
            <person name="Cannon C."/>
            <person name="Castanera R."/>
            <person name="Culley D.E."/>
            <person name="Daum C."/>
            <person name="Ezra D."/>
            <person name="Gonzalez J.B."/>
            <person name="Henrissat B."/>
            <person name="Kuo A."/>
            <person name="Liang C."/>
            <person name="Lipzen A."/>
            <person name="Lutzoni F."/>
            <person name="Magnuson J."/>
            <person name="Mondo S."/>
            <person name="Nolan M."/>
            <person name="Ohm R."/>
            <person name="Pangilinan J."/>
            <person name="Park H.-J.H."/>
            <person name="Ramirez L."/>
            <person name="Alfaro M."/>
            <person name="Sun H."/>
            <person name="Tritt A."/>
            <person name="Yoshinaga Y."/>
            <person name="Zwiers L.-H.L."/>
            <person name="Turgeon B.G."/>
            <person name="Goodwin S.B."/>
            <person name="Spatafora J.W."/>
            <person name="Crous P.W."/>
            <person name="Grigoriev I.V."/>
        </authorList>
    </citation>
    <scope>NUCLEOTIDE SEQUENCE [LARGE SCALE GENOMIC DNA]</scope>
    <source>
        <strain evidence="3 4">CBS 611.86</strain>
    </source>
</reference>
<evidence type="ECO:0000313" key="4">
    <source>
        <dbReference type="Proteomes" id="UP000481861"/>
    </source>
</evidence>
<comment type="caution">
    <text evidence="3">The sequence shown here is derived from an EMBL/GenBank/DDBJ whole genome shotgun (WGS) entry which is preliminary data.</text>
</comment>
<accession>A0A7C8I7W8</accession>
<organism evidence="3 4">
    <name type="scientific">Massariosphaeria phaeospora</name>
    <dbReference type="NCBI Taxonomy" id="100035"/>
    <lineage>
        <taxon>Eukaryota</taxon>
        <taxon>Fungi</taxon>
        <taxon>Dikarya</taxon>
        <taxon>Ascomycota</taxon>
        <taxon>Pezizomycotina</taxon>
        <taxon>Dothideomycetes</taxon>
        <taxon>Pleosporomycetidae</taxon>
        <taxon>Pleosporales</taxon>
        <taxon>Pleosporales incertae sedis</taxon>
        <taxon>Massariosphaeria</taxon>
    </lineage>
</organism>
<feature type="compositionally biased region" description="Basic and acidic residues" evidence="2">
    <location>
        <begin position="250"/>
        <end position="261"/>
    </location>
</feature>
<keyword evidence="4" id="KW-1185">Reference proteome</keyword>
<dbReference type="AlphaFoldDB" id="A0A7C8I7W8"/>
<proteinExistence type="predicted"/>
<gene>
    <name evidence="3" type="ORF">BDV95DRAFT_608389</name>
</gene>
<feature type="coiled-coil region" evidence="1">
    <location>
        <begin position="360"/>
        <end position="387"/>
    </location>
</feature>
<dbReference type="EMBL" id="JAADJZ010000014">
    <property type="protein sequence ID" value="KAF2870391.1"/>
    <property type="molecule type" value="Genomic_DNA"/>
</dbReference>
<sequence>MSGSQNSDISPAAAVQNILRNWEIKNEAEILPVPLQPEREADPAKWGQALQQLVRLSDISPGQSRDVYTKLRAAIMRHRHRNTTKAGKVNWVTVTDIKAVMRQLDAIPKPKEEEGPTLPESMAPPKRLQTPSNNPDEDEDEEVSKAEDPNLSDNSVLIVKDQRRPPRRYSGAHFLQKRVPKAPFKSNFDAAPPRSPGLRKRTRNLAMEEEEAPPSKRVSLEPGMHNREYEDPGFLSDLGDPIGEGPSRLSRLEVRRGEDPHWLGGDQGEMGPQSSGHETPQGLPAGALPGQDHAVDRAATPPGDAAALEDEAVIGPGDSASQRGGVNALTVGMSSISFYKQHPFPENATTEDKLGLFDKLADIESEIAAEQRHLADEQRRLAEASGR</sequence>
<protein>
    <submittedName>
        <fullName evidence="3">Uncharacterized protein</fullName>
    </submittedName>
</protein>
<name>A0A7C8I7W8_9PLEO</name>
<dbReference type="Proteomes" id="UP000481861">
    <property type="component" value="Unassembled WGS sequence"/>
</dbReference>